<reference evidence="8 9" key="1">
    <citation type="journal article" date="2018" name="G3 (Bethesda)">
        <title>Phylogenetic and Phylogenomic Definition of Rhizopus Species.</title>
        <authorList>
            <person name="Gryganskyi A.P."/>
            <person name="Golan J."/>
            <person name="Dolatabadi S."/>
            <person name="Mondo S."/>
            <person name="Robb S."/>
            <person name="Idnurm A."/>
            <person name="Muszewska A."/>
            <person name="Steczkiewicz K."/>
            <person name="Masonjones S."/>
            <person name="Liao H.L."/>
            <person name="Gajdeczka M.T."/>
            <person name="Anike F."/>
            <person name="Vuek A."/>
            <person name="Anishchenko I.M."/>
            <person name="Voigt K."/>
            <person name="de Hoog G.S."/>
            <person name="Smith M.E."/>
            <person name="Heitman J."/>
            <person name="Vilgalys R."/>
            <person name="Stajich J.E."/>
        </authorList>
    </citation>
    <scope>NUCLEOTIDE SEQUENCE [LARGE SCALE GENOMIC DNA]</scope>
    <source>
        <strain evidence="8 9">LSU 92-RS-03</strain>
    </source>
</reference>
<keyword evidence="9" id="KW-1185">Reference proteome</keyword>
<proteinExistence type="inferred from homology"/>
<dbReference type="PANTHER" id="PTHR13309:SF0">
    <property type="entry name" value="FMR1-INTERACTING PROTEIN NUFIP1"/>
    <property type="match status" value="1"/>
</dbReference>
<evidence type="ECO:0000256" key="2">
    <source>
        <dbReference type="ARBA" id="ARBA00007112"/>
    </source>
</evidence>
<dbReference type="PANTHER" id="PTHR13309">
    <property type="entry name" value="NUCLEAR FRAGILE X MENTAL RETARDATION PROTEIN INTERACTING PROTEIN 1"/>
    <property type="match status" value="1"/>
</dbReference>
<dbReference type="GO" id="GO:0005634">
    <property type="term" value="C:nucleus"/>
    <property type="evidence" value="ECO:0007669"/>
    <property type="project" value="TreeGrafter"/>
</dbReference>
<organism evidence="8 9">
    <name type="scientific">Rhizopus stolonifer</name>
    <name type="common">Rhizopus nigricans</name>
    <dbReference type="NCBI Taxonomy" id="4846"/>
    <lineage>
        <taxon>Eukaryota</taxon>
        <taxon>Fungi</taxon>
        <taxon>Fungi incertae sedis</taxon>
        <taxon>Mucoromycota</taxon>
        <taxon>Mucoromycotina</taxon>
        <taxon>Mucoromycetes</taxon>
        <taxon>Mucorales</taxon>
        <taxon>Mucorineae</taxon>
        <taxon>Rhizopodaceae</taxon>
        <taxon>Rhizopus</taxon>
    </lineage>
</organism>
<dbReference type="Proteomes" id="UP000253551">
    <property type="component" value="Unassembled WGS sequence"/>
</dbReference>
<feature type="compositionally biased region" description="Basic and acidic residues" evidence="7">
    <location>
        <begin position="333"/>
        <end position="447"/>
    </location>
</feature>
<evidence type="ECO:0000256" key="6">
    <source>
        <dbReference type="ARBA" id="ARBA00023054"/>
    </source>
</evidence>
<accession>A0A367KNN0</accession>
<dbReference type="GO" id="GO:0003723">
    <property type="term" value="F:RNA binding"/>
    <property type="evidence" value="ECO:0007669"/>
    <property type="project" value="InterPro"/>
</dbReference>
<name>A0A367KNN0_RHIST</name>
<sequence>MTKSKKSPKVVVNNHKKRNKKKKTSEVVMHKDSFWTDNTEERQKIREFWLQLGEDERRSLVKVEKEAVLRKMKEQQKHSCNCSVCGKKRTAIEDELEVLYDAYYEELEQYANHQQGSSSAINYIRASTIYHNRYSHTLEEEDDDDEEEDDDDYDDEADTIHYSSKSTYPEKSRFEEMRHIRHSSTSSHDHQFGFGNSLTVKADDLLKNDGKNFLDMMERLAERRMRKENFSLDKNSNYYQEDEEEEEEEDDDDEEDTRTEEQRMEEGRRMFQIFAARMFEQRVFAAYREKVAQERQKKLLEELEEEERLREEREAKKHLEREKKKSKKRQLKKQQEEQRLALEAKKKAEEEKLRKQKEKRLEEERQRREKERLKKEEEKKQREEERLKKEEERKRKMKEEKDRERKRKMKEEKDRERKRKEKEEKEENDRKEKERIEKEQKEKEIPRTETPPVNDTVFENRQQALIDALVGSPSHVQSSLPPPPHTSFLSLPHLHPPQSPLPHLHNPHCMPISRHLSPFLDQPTPLPDTNPILGLFNKHPNTSLLSQTPTRRSTAPIAPIGQPIHDARHSIGSPPGLSNGRRAGSEGGATQSFFSSFLFGEPQYYNSMPESGATQDNRISSTNDQTNWKNGWTASSLLSENVHDKLFGDVLVDRTSMILERAKVAYQKLNELTQVKTNEYHTLIQLHCMMNDLYMDFHIDIRELYDILAAPSSNFQCFHHGQGIVICYNPKTISPTPSSLLLCNGFINTN</sequence>
<dbReference type="GO" id="GO:0005737">
    <property type="term" value="C:cytoplasm"/>
    <property type="evidence" value="ECO:0007669"/>
    <property type="project" value="UniProtKB-SubCell"/>
</dbReference>
<feature type="compositionally biased region" description="Acidic residues" evidence="7">
    <location>
        <begin position="240"/>
        <end position="258"/>
    </location>
</feature>
<evidence type="ECO:0000313" key="9">
    <source>
        <dbReference type="Proteomes" id="UP000253551"/>
    </source>
</evidence>
<feature type="region of interest" description="Disordered" evidence="7">
    <location>
        <begin position="302"/>
        <end position="455"/>
    </location>
</feature>
<dbReference type="AlphaFoldDB" id="A0A367KNN0"/>
<dbReference type="OrthoDB" id="21629at2759"/>
<evidence type="ECO:0000256" key="7">
    <source>
        <dbReference type="SAM" id="MobiDB-lite"/>
    </source>
</evidence>
<gene>
    <name evidence="8" type="primary">NST1_3</name>
    <name evidence="8" type="ORF">CU098_011668</name>
</gene>
<comment type="subcellular location">
    <subcellularLocation>
        <location evidence="1">Cytoplasm</location>
    </subcellularLocation>
</comment>
<evidence type="ECO:0000256" key="5">
    <source>
        <dbReference type="ARBA" id="ARBA00022490"/>
    </source>
</evidence>
<comment type="caution">
    <text evidence="8">The sequence shown here is derived from an EMBL/GenBank/DDBJ whole genome shotgun (WGS) entry which is preliminary data.</text>
</comment>
<feature type="region of interest" description="Disordered" evidence="7">
    <location>
        <begin position="473"/>
        <end position="494"/>
    </location>
</feature>
<dbReference type="Pfam" id="PF13945">
    <property type="entry name" value="NST1"/>
    <property type="match status" value="1"/>
</dbReference>
<protein>
    <recommendedName>
        <fullName evidence="4">Stress response protein NST1</fullName>
    </recommendedName>
    <alternativeName>
        <fullName evidence="3">Stress response protein nst1</fullName>
    </alternativeName>
</protein>
<evidence type="ECO:0000256" key="1">
    <source>
        <dbReference type="ARBA" id="ARBA00004496"/>
    </source>
</evidence>
<dbReference type="EMBL" id="PJQM01000876">
    <property type="protein sequence ID" value="RCI03845.1"/>
    <property type="molecule type" value="Genomic_DNA"/>
</dbReference>
<evidence type="ECO:0000313" key="8">
    <source>
        <dbReference type="EMBL" id="RCI03845.1"/>
    </source>
</evidence>
<dbReference type="STRING" id="4846.A0A367KNN0"/>
<feature type="compositionally biased region" description="Basic residues" evidence="7">
    <location>
        <begin position="1"/>
        <end position="23"/>
    </location>
</feature>
<feature type="region of interest" description="Disordered" evidence="7">
    <location>
        <begin position="1"/>
        <end position="27"/>
    </location>
</feature>
<feature type="region of interest" description="Disordered" evidence="7">
    <location>
        <begin position="138"/>
        <end position="173"/>
    </location>
</feature>
<keyword evidence="5" id="KW-0963">Cytoplasm</keyword>
<dbReference type="InterPro" id="IPR025279">
    <property type="entry name" value="NST1"/>
</dbReference>
<evidence type="ECO:0000256" key="3">
    <source>
        <dbReference type="ARBA" id="ARBA00015112"/>
    </source>
</evidence>
<feature type="compositionally biased region" description="Basic and acidic residues" evidence="7">
    <location>
        <begin position="302"/>
        <end position="323"/>
    </location>
</feature>
<keyword evidence="6" id="KW-0175">Coiled coil</keyword>
<feature type="compositionally biased region" description="Acidic residues" evidence="7">
    <location>
        <begin position="139"/>
        <end position="157"/>
    </location>
</feature>
<comment type="similarity">
    <text evidence="2">Belongs to the NST1 family.</text>
</comment>
<feature type="region of interest" description="Disordered" evidence="7">
    <location>
        <begin position="224"/>
        <end position="266"/>
    </location>
</feature>
<dbReference type="InterPro" id="IPR039136">
    <property type="entry name" value="NUFIP1-like"/>
</dbReference>
<evidence type="ECO:0000256" key="4">
    <source>
        <dbReference type="ARBA" id="ARBA00020733"/>
    </source>
</evidence>
<dbReference type="GO" id="GO:0000492">
    <property type="term" value="P:box C/D snoRNP assembly"/>
    <property type="evidence" value="ECO:0007669"/>
    <property type="project" value="TreeGrafter"/>
</dbReference>